<dbReference type="SUPFAM" id="SSF53474">
    <property type="entry name" value="alpha/beta-Hydrolases"/>
    <property type="match status" value="1"/>
</dbReference>
<dbReference type="InterPro" id="IPR002925">
    <property type="entry name" value="Dienelactn_hydro"/>
</dbReference>
<protein>
    <submittedName>
        <fullName evidence="2">Alpha beta-hydrolase</fullName>
    </submittedName>
</protein>
<accession>A0A6A4HUT7</accession>
<dbReference type="PANTHER" id="PTHR17630:SF44">
    <property type="entry name" value="PROTEIN AIM2"/>
    <property type="match status" value="1"/>
</dbReference>
<dbReference type="AlphaFoldDB" id="A0A6A4HUT7"/>
<dbReference type="Pfam" id="PF01738">
    <property type="entry name" value="DLH"/>
    <property type="match status" value="1"/>
</dbReference>
<dbReference type="EMBL" id="ML769443">
    <property type="protein sequence ID" value="KAE9401673.1"/>
    <property type="molecule type" value="Genomic_DNA"/>
</dbReference>
<evidence type="ECO:0000259" key="1">
    <source>
        <dbReference type="Pfam" id="PF01738"/>
    </source>
</evidence>
<dbReference type="InterPro" id="IPR029058">
    <property type="entry name" value="AB_hydrolase_fold"/>
</dbReference>
<keyword evidence="3" id="KW-1185">Reference proteome</keyword>
<evidence type="ECO:0000313" key="2">
    <source>
        <dbReference type="EMBL" id="KAE9401673.1"/>
    </source>
</evidence>
<dbReference type="Proteomes" id="UP000799118">
    <property type="component" value="Unassembled WGS sequence"/>
</dbReference>
<dbReference type="PANTHER" id="PTHR17630">
    <property type="entry name" value="DIENELACTONE HYDROLASE"/>
    <property type="match status" value="1"/>
</dbReference>
<feature type="domain" description="Dienelactone hydrolase" evidence="1">
    <location>
        <begin position="65"/>
        <end position="272"/>
    </location>
</feature>
<dbReference type="OrthoDB" id="17560at2759"/>
<reference evidence="2" key="1">
    <citation type="journal article" date="2019" name="Environ. Microbiol.">
        <title>Fungal ecological strategies reflected in gene transcription - a case study of two litter decomposers.</title>
        <authorList>
            <person name="Barbi F."/>
            <person name="Kohler A."/>
            <person name="Barry K."/>
            <person name="Baskaran P."/>
            <person name="Daum C."/>
            <person name="Fauchery L."/>
            <person name="Ihrmark K."/>
            <person name="Kuo A."/>
            <person name="LaButti K."/>
            <person name="Lipzen A."/>
            <person name="Morin E."/>
            <person name="Grigoriev I.V."/>
            <person name="Henrissat B."/>
            <person name="Lindahl B."/>
            <person name="Martin F."/>
        </authorList>
    </citation>
    <scope>NUCLEOTIDE SEQUENCE</scope>
    <source>
        <strain evidence="2">JB14</strain>
    </source>
</reference>
<evidence type="ECO:0000313" key="3">
    <source>
        <dbReference type="Proteomes" id="UP000799118"/>
    </source>
</evidence>
<sequence>MKGKYSTESDRIHHYYRLSITSDPGLHPRSLRPASELSQPASTLTTMSLCENCVRGTWEEINGVNCYIATPSSEYSKEKVLLLLSDLFSPQLVNTQLLGDGFAANGFKTIIPDYYNGDGAPVEALKPGSTFDRMEWLKRHDLQIPVRHLINISYMVLGRYAFDLAFEGVPKVVMVAHPAMLKSPEDLEMYFTKSSAPLLINSCTDDALFPHEAQAKADEIFVEGKFAPGYKREYWKDVSHGFASRGDVTIPVVKAAKEGAFKSSVEWMKQYL</sequence>
<organism evidence="2 3">
    <name type="scientific">Gymnopus androsaceus JB14</name>
    <dbReference type="NCBI Taxonomy" id="1447944"/>
    <lineage>
        <taxon>Eukaryota</taxon>
        <taxon>Fungi</taxon>
        <taxon>Dikarya</taxon>
        <taxon>Basidiomycota</taxon>
        <taxon>Agaricomycotina</taxon>
        <taxon>Agaricomycetes</taxon>
        <taxon>Agaricomycetidae</taxon>
        <taxon>Agaricales</taxon>
        <taxon>Marasmiineae</taxon>
        <taxon>Omphalotaceae</taxon>
        <taxon>Gymnopus</taxon>
    </lineage>
</organism>
<name>A0A6A4HUT7_9AGAR</name>
<dbReference type="GO" id="GO:0016787">
    <property type="term" value="F:hydrolase activity"/>
    <property type="evidence" value="ECO:0007669"/>
    <property type="project" value="InterPro"/>
</dbReference>
<gene>
    <name evidence="2" type="ORF">BT96DRAFT_937716</name>
</gene>
<proteinExistence type="predicted"/>
<dbReference type="Gene3D" id="3.40.50.1820">
    <property type="entry name" value="alpha/beta hydrolase"/>
    <property type="match status" value="2"/>
</dbReference>